<name>A0A433C0M4_9FUNG</name>
<sequence>MSMTSSNPSKQVARGLCSVMFTTRCARLAWRTGPTLARSTAKSNKTPSPASLARAEAQKLNDEILSTHMIPGKYLHFFKNRRLPDDKSDGDKTGSVPRQFTKIASRQEQAPSLHDTPSPNQQKLARNVWLALDYVYSSQRLPDPKLSRDYIKYIEVKASQNVNTYVVFFQPLRHGGVTEETIERTLFCYKHDLAERIRKHMHRPSPKLHIKFERYSSELDAIYAKLEKEMAEADGGSATGEVVDEGPVTKTQ</sequence>
<evidence type="ECO:0000256" key="1">
    <source>
        <dbReference type="SAM" id="MobiDB-lite"/>
    </source>
</evidence>
<organism evidence="2 3">
    <name type="scientific">Jimgerdemannia flammicorona</name>
    <dbReference type="NCBI Taxonomy" id="994334"/>
    <lineage>
        <taxon>Eukaryota</taxon>
        <taxon>Fungi</taxon>
        <taxon>Fungi incertae sedis</taxon>
        <taxon>Mucoromycota</taxon>
        <taxon>Mucoromycotina</taxon>
        <taxon>Endogonomycetes</taxon>
        <taxon>Endogonales</taxon>
        <taxon>Endogonaceae</taxon>
        <taxon>Jimgerdemannia</taxon>
    </lineage>
</organism>
<protein>
    <submittedName>
        <fullName evidence="2">Uncharacterized protein</fullName>
    </submittedName>
</protein>
<gene>
    <name evidence="2" type="ORF">BC936DRAFT_138596</name>
</gene>
<feature type="region of interest" description="Disordered" evidence="1">
    <location>
        <begin position="232"/>
        <end position="252"/>
    </location>
</feature>
<accession>A0A433C0M4</accession>
<proteinExistence type="predicted"/>
<dbReference type="AlphaFoldDB" id="A0A433C0M4"/>
<reference evidence="2 3" key="1">
    <citation type="journal article" date="2018" name="New Phytol.">
        <title>Phylogenomics of Endogonaceae and evolution of mycorrhizas within Mucoromycota.</title>
        <authorList>
            <person name="Chang Y."/>
            <person name="Desiro A."/>
            <person name="Na H."/>
            <person name="Sandor L."/>
            <person name="Lipzen A."/>
            <person name="Clum A."/>
            <person name="Barry K."/>
            <person name="Grigoriev I.V."/>
            <person name="Martin F.M."/>
            <person name="Stajich J.E."/>
            <person name="Smith M.E."/>
            <person name="Bonito G."/>
            <person name="Spatafora J.W."/>
        </authorList>
    </citation>
    <scope>NUCLEOTIDE SEQUENCE [LARGE SCALE GENOMIC DNA]</scope>
    <source>
        <strain evidence="2 3">GMNB39</strain>
    </source>
</reference>
<dbReference type="Proteomes" id="UP000268093">
    <property type="component" value="Unassembled WGS sequence"/>
</dbReference>
<keyword evidence="3" id="KW-1185">Reference proteome</keyword>
<dbReference type="OrthoDB" id="2375228at2759"/>
<comment type="caution">
    <text evidence="2">The sequence shown here is derived from an EMBL/GenBank/DDBJ whole genome shotgun (WGS) entry which is preliminary data.</text>
</comment>
<evidence type="ECO:0000313" key="3">
    <source>
        <dbReference type="Proteomes" id="UP000268093"/>
    </source>
</evidence>
<evidence type="ECO:0000313" key="2">
    <source>
        <dbReference type="EMBL" id="RUP31989.1"/>
    </source>
</evidence>
<dbReference type="EMBL" id="RBNI01013413">
    <property type="protein sequence ID" value="RUP31989.1"/>
    <property type="molecule type" value="Genomic_DNA"/>
</dbReference>